<dbReference type="InterPro" id="IPR018973">
    <property type="entry name" value="MZB"/>
</dbReference>
<name>A0A455SG58_9CHLR</name>
<protein>
    <recommendedName>
        <fullName evidence="1">MrfA-like Zn-binding domain-containing protein</fullName>
    </recommendedName>
</protein>
<proteinExistence type="predicted"/>
<evidence type="ECO:0000313" key="2">
    <source>
        <dbReference type="EMBL" id="BBH86301.1"/>
    </source>
</evidence>
<feature type="domain" description="MrfA-like Zn-binding" evidence="1">
    <location>
        <begin position="483"/>
        <end position="585"/>
    </location>
</feature>
<dbReference type="EMBL" id="AP019376">
    <property type="protein sequence ID" value="BBH86301.1"/>
    <property type="molecule type" value="Genomic_DNA"/>
</dbReference>
<reference evidence="2" key="1">
    <citation type="submission" date="2018-12" db="EMBL/GenBank/DDBJ databases">
        <title>Novel natural products biosynthetic potential of the class Ktedonobacteria.</title>
        <authorList>
            <person name="Zheng Y."/>
            <person name="Saitou A."/>
            <person name="Wang C.M."/>
            <person name="Toyoda A."/>
            <person name="Minakuchi Y."/>
            <person name="Sekiguchi Y."/>
            <person name="Ueda K."/>
            <person name="Takano H."/>
            <person name="Sakai Y."/>
            <person name="Yokota A."/>
            <person name="Yabe S."/>
        </authorList>
    </citation>
    <scope>NUCLEOTIDE SEQUENCE</scope>
    <source>
        <strain evidence="2">COM3</strain>
    </source>
</reference>
<gene>
    <name evidence="2" type="ORF">KTC_10520</name>
</gene>
<organism evidence="2">
    <name type="scientific">Thermosporothrix sp. COM3</name>
    <dbReference type="NCBI Taxonomy" id="2490863"/>
    <lineage>
        <taxon>Bacteria</taxon>
        <taxon>Bacillati</taxon>
        <taxon>Chloroflexota</taxon>
        <taxon>Ktedonobacteria</taxon>
        <taxon>Ktedonobacterales</taxon>
        <taxon>Thermosporotrichaceae</taxon>
        <taxon>Thermosporothrix</taxon>
    </lineage>
</organism>
<evidence type="ECO:0000259" key="1">
    <source>
        <dbReference type="Pfam" id="PF09369"/>
    </source>
</evidence>
<dbReference type="AlphaFoldDB" id="A0A455SG58"/>
<sequence>MKDNRKGYYVGDVRPSQLIYTYGVGSIIDLPHISTMILGLDHWDTHDVQELREERLLASVQKVLGRQVKQLLTPPLSGDTSRPRGDIQHGVPVVPFPRYMRCTLCNRLAPVEQFDWEPDRRRPERSRYVHKNCSKKREGPGPMVIPARFMIACEAGHLDDFPWYDFLHGERACNAELYLEERGATGETTDIWVKCMTCQANRQLLEAFTSKEDEKKRAYTPVCRGRRPHLWDYEKKGCRLEAKPILLSASNSWFPLVLSALSLPKPVLGLDELIEQHWEDWQLVTEQGSVQVFRRRGYAFYYADYSDEEIWQAIQKRRGDTVEEREITIADLKVPEWEVLSHPESAPEGPDFKIRQASEFPEEYREQIEKVVLIERLKEVRALTGFTRLESLSDYAEDEKIPRDHIAPISRKPTTWVPASEVRGEGIFIQFNEEAIQRWLERDAVRKHEAHFFGLHTQWRKRRGLPEPEENFPGLSYVLLHTLSHALMRQLTLECGYAAASIRERIYAGAPDGTSMAGILLYTAASDSEGTLGGLVSLGENLEYYLYSALEEMGYCASDPLCAEQIDRSRADERTVHGAACHACLFAPETSCERGNRYLDRSVLVPTITRDDLAFFKQRSQ</sequence>
<accession>A0A455SG58</accession>
<dbReference type="Pfam" id="PF09369">
    <property type="entry name" value="MZB"/>
    <property type="match status" value="1"/>
</dbReference>
<dbReference type="InterPro" id="IPR047721">
    <property type="entry name" value="DrmB"/>
</dbReference>
<dbReference type="NCBIfam" id="NF038324">
    <property type="entry name" value="DrmB_fam"/>
    <property type="match status" value="1"/>
</dbReference>